<dbReference type="eggNOG" id="COG0609">
    <property type="taxonomic scope" value="Bacteria"/>
</dbReference>
<keyword evidence="6 8" id="KW-1133">Transmembrane helix</keyword>
<gene>
    <name evidence="9" type="ordered locus">Dole_2061</name>
</gene>
<dbReference type="Gene3D" id="1.10.3470.10">
    <property type="entry name" value="ABC transporter involved in vitamin B12 uptake, BtuC"/>
    <property type="match status" value="1"/>
</dbReference>
<dbReference type="AlphaFoldDB" id="A8ZTT2"/>
<dbReference type="FunFam" id="1.10.3470.10:FF:000001">
    <property type="entry name" value="Vitamin B12 ABC transporter permease BtuC"/>
    <property type="match status" value="1"/>
</dbReference>
<feature type="transmembrane region" description="Helical" evidence="8">
    <location>
        <begin position="154"/>
        <end position="175"/>
    </location>
</feature>
<evidence type="ECO:0000256" key="3">
    <source>
        <dbReference type="ARBA" id="ARBA00022448"/>
    </source>
</evidence>
<proteinExistence type="inferred from homology"/>
<dbReference type="OrthoDB" id="9782305at2"/>
<feature type="transmembrane region" description="Helical" evidence="8">
    <location>
        <begin position="195"/>
        <end position="215"/>
    </location>
</feature>
<reference evidence="9 10" key="1">
    <citation type="submission" date="2007-10" db="EMBL/GenBank/DDBJ databases">
        <title>Complete sequence of Desulfococcus oleovorans Hxd3.</title>
        <authorList>
            <consortium name="US DOE Joint Genome Institute"/>
            <person name="Copeland A."/>
            <person name="Lucas S."/>
            <person name="Lapidus A."/>
            <person name="Barry K."/>
            <person name="Glavina del Rio T."/>
            <person name="Dalin E."/>
            <person name="Tice H."/>
            <person name="Pitluck S."/>
            <person name="Kiss H."/>
            <person name="Brettin T."/>
            <person name="Bruce D."/>
            <person name="Detter J.C."/>
            <person name="Han C."/>
            <person name="Schmutz J."/>
            <person name="Larimer F."/>
            <person name="Land M."/>
            <person name="Hauser L."/>
            <person name="Kyrpides N."/>
            <person name="Kim E."/>
            <person name="Wawrik B."/>
            <person name="Richardson P."/>
        </authorList>
    </citation>
    <scope>NUCLEOTIDE SEQUENCE [LARGE SCALE GENOMIC DNA]</scope>
    <source>
        <strain evidence="10">DSM 6200 / JCM 39069 / Hxd3</strain>
    </source>
</reference>
<dbReference type="InterPro" id="IPR037294">
    <property type="entry name" value="ABC_BtuC-like"/>
</dbReference>
<protein>
    <submittedName>
        <fullName evidence="9">Transport system permease protein</fullName>
    </submittedName>
</protein>
<dbReference type="Pfam" id="PF01032">
    <property type="entry name" value="FecCD"/>
    <property type="match status" value="1"/>
</dbReference>
<feature type="transmembrane region" description="Helical" evidence="8">
    <location>
        <begin position="12"/>
        <end position="32"/>
    </location>
</feature>
<dbReference type="GO" id="GO:0005886">
    <property type="term" value="C:plasma membrane"/>
    <property type="evidence" value="ECO:0007669"/>
    <property type="project" value="UniProtKB-SubCell"/>
</dbReference>
<evidence type="ECO:0000313" key="10">
    <source>
        <dbReference type="Proteomes" id="UP000008561"/>
    </source>
</evidence>
<feature type="transmembrane region" description="Helical" evidence="8">
    <location>
        <begin position="313"/>
        <end position="331"/>
    </location>
</feature>
<keyword evidence="5 8" id="KW-0812">Transmembrane</keyword>
<dbReference type="KEGG" id="dol:Dole_2061"/>
<keyword evidence="10" id="KW-1185">Reference proteome</keyword>
<dbReference type="EMBL" id="CP000859">
    <property type="protein sequence ID" value="ABW67865.1"/>
    <property type="molecule type" value="Genomic_DNA"/>
</dbReference>
<evidence type="ECO:0000313" key="9">
    <source>
        <dbReference type="EMBL" id="ABW67865.1"/>
    </source>
</evidence>
<keyword evidence="4" id="KW-1003">Cell membrane</keyword>
<evidence type="ECO:0000256" key="5">
    <source>
        <dbReference type="ARBA" id="ARBA00022692"/>
    </source>
</evidence>
<name>A8ZTT2_DESOH</name>
<dbReference type="SUPFAM" id="SSF81345">
    <property type="entry name" value="ABC transporter involved in vitamin B12 uptake, BtuC"/>
    <property type="match status" value="1"/>
</dbReference>
<keyword evidence="3" id="KW-0813">Transport</keyword>
<feature type="transmembrane region" description="Helical" evidence="8">
    <location>
        <begin position="236"/>
        <end position="255"/>
    </location>
</feature>
<dbReference type="STRING" id="96561.Dole_2061"/>
<comment type="similarity">
    <text evidence="2">Belongs to the binding-protein-dependent transport system permease family. FecCD subfamily.</text>
</comment>
<feature type="transmembrane region" description="Helical" evidence="8">
    <location>
        <begin position="124"/>
        <end position="142"/>
    </location>
</feature>
<evidence type="ECO:0000256" key="4">
    <source>
        <dbReference type="ARBA" id="ARBA00022475"/>
    </source>
</evidence>
<organism evidence="9 10">
    <name type="scientific">Desulfosudis oleivorans (strain DSM 6200 / JCM 39069 / Hxd3)</name>
    <name type="common">Desulfococcus oleovorans</name>
    <dbReference type="NCBI Taxonomy" id="96561"/>
    <lineage>
        <taxon>Bacteria</taxon>
        <taxon>Pseudomonadati</taxon>
        <taxon>Thermodesulfobacteriota</taxon>
        <taxon>Desulfobacteria</taxon>
        <taxon>Desulfobacterales</taxon>
        <taxon>Desulfosudaceae</taxon>
        <taxon>Desulfosudis</taxon>
    </lineage>
</organism>
<keyword evidence="7 8" id="KW-0472">Membrane</keyword>
<dbReference type="Proteomes" id="UP000008561">
    <property type="component" value="Chromosome"/>
</dbReference>
<evidence type="ECO:0000256" key="2">
    <source>
        <dbReference type="ARBA" id="ARBA00007935"/>
    </source>
</evidence>
<comment type="subcellular location">
    <subcellularLocation>
        <location evidence="1">Cell membrane</location>
        <topology evidence="1">Multi-pass membrane protein</topology>
    </subcellularLocation>
</comment>
<dbReference type="PANTHER" id="PTHR30472:SF25">
    <property type="entry name" value="ABC TRANSPORTER PERMEASE PROTEIN MJ0876-RELATED"/>
    <property type="match status" value="1"/>
</dbReference>
<feature type="transmembrane region" description="Helical" evidence="8">
    <location>
        <begin position="69"/>
        <end position="90"/>
    </location>
</feature>
<evidence type="ECO:0000256" key="8">
    <source>
        <dbReference type="SAM" id="Phobius"/>
    </source>
</evidence>
<accession>A8ZTT2</accession>
<evidence type="ECO:0000256" key="7">
    <source>
        <dbReference type="ARBA" id="ARBA00023136"/>
    </source>
</evidence>
<dbReference type="GO" id="GO:0022857">
    <property type="term" value="F:transmembrane transporter activity"/>
    <property type="evidence" value="ECO:0007669"/>
    <property type="project" value="InterPro"/>
</dbReference>
<dbReference type="InterPro" id="IPR000522">
    <property type="entry name" value="ABC_transptr_permease_BtuC"/>
</dbReference>
<dbReference type="HOGENOM" id="CLU_013016_0_2_7"/>
<dbReference type="RefSeq" id="WP_012175477.1">
    <property type="nucleotide sequence ID" value="NC_009943.1"/>
</dbReference>
<evidence type="ECO:0000256" key="6">
    <source>
        <dbReference type="ARBA" id="ARBA00022989"/>
    </source>
</evidence>
<dbReference type="CDD" id="cd06550">
    <property type="entry name" value="TM_ABC_iron-siderophores_like"/>
    <property type="match status" value="1"/>
</dbReference>
<evidence type="ECO:0000256" key="1">
    <source>
        <dbReference type="ARBA" id="ARBA00004651"/>
    </source>
</evidence>
<sequence length="337" mass="35516">MNNTGASLISRICLLSLLLFGLLVGVGILGIARGSSGWEIGAICKSLIRMDTADPVLTTIIWRIRLPRVLLAALVGASLSAGGLVFQALLRNPLAEPYILGISGGAAVGAIIGILLGLSPFPGVSIAAFIGSGACLLLILFMATGRTILKNESLLLSGVMINAFCSAIIMFLIAITQDARIHNIMFWLMGDLSMVGLKQVAILAALVIPCFIVVFRYANILNLILLGREMAQTMGVNIRVAGAVLLVVTSFMVSATVSQCGLLGFVGLVVPHFFRRLIGADHRLLVPACLLGGGAYMVLCDMLARTLPAHGEMPVGVITAILGAPLFIYLLKRPDKK</sequence>
<dbReference type="PANTHER" id="PTHR30472">
    <property type="entry name" value="FERRIC ENTEROBACTIN TRANSPORT SYSTEM PERMEASE PROTEIN"/>
    <property type="match status" value="1"/>
</dbReference>
<feature type="transmembrane region" description="Helical" evidence="8">
    <location>
        <begin position="97"/>
        <end position="118"/>
    </location>
</feature>